<dbReference type="InterPro" id="IPR052414">
    <property type="entry name" value="U3_snoRNA-assoc_WDR"/>
</dbReference>
<proteinExistence type="inferred from homology"/>
<feature type="repeat" description="WD" evidence="4">
    <location>
        <begin position="97"/>
        <end position="138"/>
    </location>
</feature>
<comment type="subcellular location">
    <subcellularLocation>
        <location evidence="1">Nucleus</location>
    </subcellularLocation>
</comment>
<dbReference type="GO" id="GO:0005730">
    <property type="term" value="C:nucleolus"/>
    <property type="evidence" value="ECO:0007669"/>
    <property type="project" value="TreeGrafter"/>
</dbReference>
<dbReference type="Gene3D" id="2.130.10.10">
    <property type="entry name" value="YVTN repeat-like/Quinoprotein amine dehydrogenase"/>
    <property type="match status" value="2"/>
</dbReference>
<accession>A0A0H5RAK8</accession>
<evidence type="ECO:0000256" key="2">
    <source>
        <dbReference type="ARBA" id="ARBA00023242"/>
    </source>
</evidence>
<organism evidence="6">
    <name type="scientific">Spongospora subterranea</name>
    <dbReference type="NCBI Taxonomy" id="70186"/>
    <lineage>
        <taxon>Eukaryota</taxon>
        <taxon>Sar</taxon>
        <taxon>Rhizaria</taxon>
        <taxon>Endomyxa</taxon>
        <taxon>Phytomyxea</taxon>
        <taxon>Plasmodiophorida</taxon>
        <taxon>Plasmodiophoridae</taxon>
        <taxon>Spongospora</taxon>
    </lineage>
</organism>
<evidence type="ECO:0000256" key="3">
    <source>
        <dbReference type="ARBA" id="ARBA00038335"/>
    </source>
</evidence>
<reference evidence="6" key="1">
    <citation type="submission" date="2015-04" db="EMBL/GenBank/DDBJ databases">
        <title>The genome sequence of the plant pathogenic Rhizarian Plasmodiophora brassicae reveals insights in its biotrophic life cycle and the origin of chitin synthesis.</title>
        <authorList>
            <person name="Schwelm A."/>
            <person name="Fogelqvist J."/>
            <person name="Knaust A."/>
            <person name="Julke S."/>
            <person name="Lilja T."/>
            <person name="Dhandapani V."/>
            <person name="Bonilla-Rosso G."/>
            <person name="Karlsson M."/>
            <person name="Shevchenko A."/>
            <person name="Choi S.R."/>
            <person name="Kim H.G."/>
            <person name="Park J.Y."/>
            <person name="Lim Y.P."/>
            <person name="Ludwig-Muller J."/>
            <person name="Dixelius C."/>
        </authorList>
    </citation>
    <scope>NUCLEOTIDE SEQUENCE</scope>
    <source>
        <tissue evidence="6">Potato root galls</tissue>
    </source>
</reference>
<dbReference type="PROSITE" id="PS50082">
    <property type="entry name" value="WD_REPEATS_2"/>
    <property type="match status" value="1"/>
</dbReference>
<feature type="domain" description="Small-subunit processome Utp12" evidence="5">
    <location>
        <begin position="395"/>
        <end position="497"/>
    </location>
</feature>
<evidence type="ECO:0000256" key="4">
    <source>
        <dbReference type="PROSITE-ProRule" id="PRU00221"/>
    </source>
</evidence>
<dbReference type="SUPFAM" id="SSF50978">
    <property type="entry name" value="WD40 repeat-like"/>
    <property type="match status" value="1"/>
</dbReference>
<evidence type="ECO:0000313" key="6">
    <source>
        <dbReference type="EMBL" id="CRZ10806.1"/>
    </source>
</evidence>
<dbReference type="InterPro" id="IPR015943">
    <property type="entry name" value="WD40/YVTN_repeat-like_dom_sf"/>
</dbReference>
<feature type="non-terminal residue" evidence="6">
    <location>
        <position position="1"/>
    </location>
</feature>
<dbReference type="EMBL" id="HACM01010364">
    <property type="protein sequence ID" value="CRZ10806.1"/>
    <property type="molecule type" value="Transcribed_RNA"/>
</dbReference>
<name>A0A0H5RAK8_9EUKA</name>
<protein>
    <recommendedName>
        <fullName evidence="5">Small-subunit processome Utp12 domain-containing protein</fullName>
    </recommendedName>
</protein>
<dbReference type="AlphaFoldDB" id="A0A0H5RAK8"/>
<evidence type="ECO:0000256" key="1">
    <source>
        <dbReference type="ARBA" id="ARBA00004123"/>
    </source>
</evidence>
<dbReference type="PANTHER" id="PTHR44267:SF1">
    <property type="entry name" value="WD REPEAT-CONTAINING PROTEIN 43"/>
    <property type="match status" value="1"/>
</dbReference>
<sequence length="526" mass="56560">TTPPTARVNKYLSADHMSPASLTRLADDGALMAICGADQRLRVYDVVTGQLHCQPIVLKADHVANCMEIKQHLLATGSTSGQVIICDLTRGDITHDFSAHGSQINSLCFNADASMLYMSSNDGFCSEWAITQQECRQVRQFRPSKRSVTNCIAINSSGTLLACGGNSIKIVDVTTLRGVAKLRGHASTIIDIAFNHKGTNLYTIAQNDRSINAFRITSSGNIKETVDASVCYLSPDRPRMLFVGKSVGCVTQTGNVVVFNMIRVSKSKQTSITDHISLNCAGSALAARFASDATVTIAGGKLAHPVFQTVSCEVSVELSSFEASLLPMAGIKRQGKTQIPIDVITAATKRSKTTKPVVTVTGKDAMPLSLQPGEEAPTADSMVTLLVQALKSNDSQKLVLVLHEPRPSFIKSTIARLPTGLVTALLVVLVNKIQTAPSVFILSCALLWLDALLKRHVSLLLGNSSVSESLLLVQQLLKSRIQNTCGLQSLAGRLTLLHTQLDNQPTNDQEADADVPVFFHDELKTQ</sequence>
<dbReference type="Pfam" id="PF04003">
    <property type="entry name" value="Utp12"/>
    <property type="match status" value="1"/>
</dbReference>
<dbReference type="GO" id="GO:0000462">
    <property type="term" value="P:maturation of SSU-rRNA from tricistronic rRNA transcript (SSU-rRNA, 5.8S rRNA, LSU-rRNA)"/>
    <property type="evidence" value="ECO:0007669"/>
    <property type="project" value="TreeGrafter"/>
</dbReference>
<dbReference type="InterPro" id="IPR036322">
    <property type="entry name" value="WD40_repeat_dom_sf"/>
</dbReference>
<dbReference type="Pfam" id="PF00400">
    <property type="entry name" value="WD40"/>
    <property type="match status" value="1"/>
</dbReference>
<dbReference type="InterPro" id="IPR007148">
    <property type="entry name" value="SSU_processome_Utp12"/>
</dbReference>
<evidence type="ECO:0000259" key="5">
    <source>
        <dbReference type="Pfam" id="PF04003"/>
    </source>
</evidence>
<keyword evidence="4" id="KW-0853">WD repeat</keyword>
<dbReference type="InterPro" id="IPR001680">
    <property type="entry name" value="WD40_rpt"/>
</dbReference>
<keyword evidence="2" id="KW-0539">Nucleus</keyword>
<dbReference type="PANTHER" id="PTHR44267">
    <property type="entry name" value="WD REPEAT-CONTAINING PROTEIN 43"/>
    <property type="match status" value="1"/>
</dbReference>
<comment type="similarity">
    <text evidence="3">Belongs to the UTP5 family.</text>
</comment>
<dbReference type="SMART" id="SM00320">
    <property type="entry name" value="WD40"/>
    <property type="match status" value="5"/>
</dbReference>